<organism evidence="2 3">
    <name type="scientific">Actinoallomurus iriomotensis</name>
    <dbReference type="NCBI Taxonomy" id="478107"/>
    <lineage>
        <taxon>Bacteria</taxon>
        <taxon>Bacillati</taxon>
        <taxon>Actinomycetota</taxon>
        <taxon>Actinomycetes</taxon>
        <taxon>Streptosporangiales</taxon>
        <taxon>Thermomonosporaceae</taxon>
        <taxon>Actinoallomurus</taxon>
    </lineage>
</organism>
<accession>A0A9W6RPW4</accession>
<sequence length="90" mass="9482">MCIGVSFGMWVVVLVEFAEYAPEPSVAVPPAGDEGGAEDPQHGADRDDGGEMVSLERSGVVVRGGRYVVSPDGRRDACPGVRRYGVSGMR</sequence>
<gene>
    <name evidence="2" type="ORF">Airi01_062640</name>
</gene>
<dbReference type="Proteomes" id="UP001165135">
    <property type="component" value="Unassembled WGS sequence"/>
</dbReference>
<dbReference type="RefSeq" id="WP_285628309.1">
    <property type="nucleotide sequence ID" value="NZ_BSTJ01000008.1"/>
</dbReference>
<comment type="caution">
    <text evidence="2">The sequence shown here is derived from an EMBL/GenBank/DDBJ whole genome shotgun (WGS) entry which is preliminary data.</text>
</comment>
<reference evidence="2" key="1">
    <citation type="submission" date="2023-03" db="EMBL/GenBank/DDBJ databases">
        <title>Actinoallomurus iriomotensis NBRC 103681.</title>
        <authorList>
            <person name="Ichikawa N."/>
            <person name="Sato H."/>
            <person name="Tonouchi N."/>
        </authorList>
    </citation>
    <scope>NUCLEOTIDE SEQUENCE</scope>
    <source>
        <strain evidence="2">NBRC 103681</strain>
    </source>
</reference>
<feature type="region of interest" description="Disordered" evidence="1">
    <location>
        <begin position="25"/>
        <end position="52"/>
    </location>
</feature>
<protein>
    <submittedName>
        <fullName evidence="2">Uncharacterized protein</fullName>
    </submittedName>
</protein>
<evidence type="ECO:0000313" key="2">
    <source>
        <dbReference type="EMBL" id="GLY77997.1"/>
    </source>
</evidence>
<dbReference type="EMBL" id="BSTJ01000008">
    <property type="protein sequence ID" value="GLY77997.1"/>
    <property type="molecule type" value="Genomic_DNA"/>
</dbReference>
<evidence type="ECO:0000256" key="1">
    <source>
        <dbReference type="SAM" id="MobiDB-lite"/>
    </source>
</evidence>
<proteinExistence type="predicted"/>
<name>A0A9W6RPW4_9ACTN</name>
<dbReference type="AlphaFoldDB" id="A0A9W6RPW4"/>
<feature type="compositionally biased region" description="Basic and acidic residues" evidence="1">
    <location>
        <begin position="39"/>
        <end position="49"/>
    </location>
</feature>
<evidence type="ECO:0000313" key="3">
    <source>
        <dbReference type="Proteomes" id="UP001165135"/>
    </source>
</evidence>